<proteinExistence type="predicted"/>
<dbReference type="EMBL" id="AEPV01000018">
    <property type="protein sequence ID" value="EFU74655.1"/>
    <property type="molecule type" value="Genomic_DNA"/>
</dbReference>
<evidence type="ECO:0000313" key="1">
    <source>
        <dbReference type="EMBL" id="EFU74655.1"/>
    </source>
</evidence>
<accession>E6LDR6</accession>
<dbReference type="OrthoDB" id="2165293at2"/>
<evidence type="ECO:0000313" key="2">
    <source>
        <dbReference type="Proteomes" id="UP000010296"/>
    </source>
</evidence>
<dbReference type="eggNOG" id="ENOG5032W75">
    <property type="taxonomic scope" value="Bacteria"/>
</dbReference>
<keyword evidence="2" id="KW-1185">Reference proteome</keyword>
<dbReference type="Gene3D" id="3.40.50.11250">
    <property type="entry name" value="Protein of unknown function DUF3013"/>
    <property type="match status" value="1"/>
</dbReference>
<protein>
    <recommendedName>
        <fullName evidence="3">DUF3013 family protein</fullName>
    </recommendedName>
</protein>
<sequence length="161" mass="18768">MAKETLLTYLDEQIEKKLADFDVAIDWDTRNHTIEVIVRLYAENTNHMAIDDREGVRSEEEIIEFEDAILLYDDQKAVFDEDDYLAVIPFAGKKGMQQKVIDALIMYLPEILVKGQDDLLDFLVSDEESIFELHFSPDYFQALQADMTTAKQERFLPYPSY</sequence>
<comment type="caution">
    <text evidence="1">The sequence shown here is derived from an EMBL/GenBank/DDBJ whole genome shotgun (WGS) entry which is preliminary data.</text>
</comment>
<dbReference type="Proteomes" id="UP000010296">
    <property type="component" value="Unassembled WGS sequence"/>
</dbReference>
<dbReference type="Pfam" id="PF11217">
    <property type="entry name" value="DUF3013"/>
    <property type="match status" value="1"/>
</dbReference>
<gene>
    <name evidence="1" type="ORF">HMPREF9088_0506</name>
</gene>
<dbReference type="AlphaFoldDB" id="E6LDR6"/>
<dbReference type="InterPro" id="IPR021380">
    <property type="entry name" value="DUF3013"/>
</dbReference>
<dbReference type="STRING" id="888064.HMPREF9088_0506"/>
<dbReference type="RefSeq" id="WP_007207527.1">
    <property type="nucleotide sequence ID" value="NZ_GL622241.1"/>
</dbReference>
<organism evidence="1 2">
    <name type="scientific">Enterococcus italicus (strain DSM 15952 / CCUG 50447 / LMG 22039 / TP 1.5)</name>
    <dbReference type="NCBI Taxonomy" id="888064"/>
    <lineage>
        <taxon>Bacteria</taxon>
        <taxon>Bacillati</taxon>
        <taxon>Bacillota</taxon>
        <taxon>Bacilli</taxon>
        <taxon>Lactobacillales</taxon>
        <taxon>Enterococcaceae</taxon>
        <taxon>Enterococcus</taxon>
    </lineage>
</organism>
<dbReference type="GeneID" id="302706536"/>
<reference evidence="1 2" key="1">
    <citation type="submission" date="2010-12" db="EMBL/GenBank/DDBJ databases">
        <authorList>
            <person name="Muzny D."/>
            <person name="Qin X."/>
            <person name="Deng J."/>
            <person name="Jiang H."/>
            <person name="Liu Y."/>
            <person name="Qu J."/>
            <person name="Song X.-Z."/>
            <person name="Zhang L."/>
            <person name="Thornton R."/>
            <person name="Coyle M."/>
            <person name="Francisco L."/>
            <person name="Jackson L."/>
            <person name="Javaid M."/>
            <person name="Korchina V."/>
            <person name="Kovar C."/>
            <person name="Mata R."/>
            <person name="Mathew T."/>
            <person name="Ngo R."/>
            <person name="Nguyen L."/>
            <person name="Nguyen N."/>
            <person name="Okwuonu G."/>
            <person name="Ongeri F."/>
            <person name="Pham C."/>
            <person name="Simmons D."/>
            <person name="Wilczek-Boney K."/>
            <person name="Hale W."/>
            <person name="Jakkamsetti A."/>
            <person name="Pham P."/>
            <person name="Ruth R."/>
            <person name="San Lucas F."/>
            <person name="Warren J."/>
            <person name="Zhang J."/>
            <person name="Zhao Z."/>
            <person name="Zhou C."/>
            <person name="Zhu D."/>
            <person name="Lee S."/>
            <person name="Bess C."/>
            <person name="Blankenburg K."/>
            <person name="Forbes L."/>
            <person name="Fu Q."/>
            <person name="Gubbala S."/>
            <person name="Hirani K."/>
            <person name="Jayaseelan J.C."/>
            <person name="Lara F."/>
            <person name="Munidasa M."/>
            <person name="Palculict T."/>
            <person name="Patil S."/>
            <person name="Pu L.-L."/>
            <person name="Saada N."/>
            <person name="Tang L."/>
            <person name="Weissenberger G."/>
            <person name="Zhu Y."/>
            <person name="Hemphill L."/>
            <person name="Shang Y."/>
            <person name="Youmans B."/>
            <person name="Ayvaz T."/>
            <person name="Ross M."/>
            <person name="Santibanez J."/>
            <person name="Aqrawi P."/>
            <person name="Gross S."/>
            <person name="Joshi V."/>
            <person name="Fowler G."/>
            <person name="Nazareth L."/>
            <person name="Reid J."/>
            <person name="Worley K."/>
            <person name="Petrosino J."/>
            <person name="Highlander S."/>
            <person name="Gibbs R."/>
        </authorList>
    </citation>
    <scope>NUCLEOTIDE SEQUENCE [LARGE SCALE GENOMIC DNA]</scope>
    <source>
        <strain evidence="2">DSM 15952 / CCUG 50447 / LMG 22039 / TP 1.5</strain>
    </source>
</reference>
<evidence type="ECO:0008006" key="3">
    <source>
        <dbReference type="Google" id="ProtNLM"/>
    </source>
</evidence>
<dbReference type="PATRIC" id="fig|888064.11.peg.457"/>
<dbReference type="HOGENOM" id="CLU_125827_0_0_9"/>
<name>E6LDR6_ENTI1</name>